<dbReference type="EnsemblPlants" id="Kaladp0024s0652.1.v1.1">
    <property type="protein sequence ID" value="Kaladp0024s0652.1.v1.1"/>
    <property type="gene ID" value="Kaladp0024s0652.v1.1"/>
</dbReference>
<dbReference type="Proteomes" id="UP000594263">
    <property type="component" value="Unplaced"/>
</dbReference>
<feature type="transmembrane region" description="Helical" evidence="2">
    <location>
        <begin position="48"/>
        <end position="67"/>
    </location>
</feature>
<dbReference type="Gene3D" id="3.90.550.50">
    <property type="match status" value="1"/>
</dbReference>
<organism evidence="3 4">
    <name type="scientific">Kalanchoe fedtschenkoi</name>
    <name type="common">Lavender scallops</name>
    <name type="synonym">South American air plant</name>
    <dbReference type="NCBI Taxonomy" id="63787"/>
    <lineage>
        <taxon>Eukaryota</taxon>
        <taxon>Viridiplantae</taxon>
        <taxon>Streptophyta</taxon>
        <taxon>Embryophyta</taxon>
        <taxon>Tracheophyta</taxon>
        <taxon>Spermatophyta</taxon>
        <taxon>Magnoliopsida</taxon>
        <taxon>eudicotyledons</taxon>
        <taxon>Gunneridae</taxon>
        <taxon>Pentapetalae</taxon>
        <taxon>Saxifragales</taxon>
        <taxon>Crassulaceae</taxon>
        <taxon>Kalanchoe</taxon>
    </lineage>
</organism>
<proteinExistence type="predicted"/>
<keyword evidence="2" id="KW-1133">Transmembrane helix</keyword>
<evidence type="ECO:0000256" key="2">
    <source>
        <dbReference type="SAM" id="Phobius"/>
    </source>
</evidence>
<dbReference type="PANTHER" id="PTHR10811">
    <property type="entry name" value="FRINGE-RELATED"/>
    <property type="match status" value="1"/>
</dbReference>
<dbReference type="AlphaFoldDB" id="A0A7N0T7F0"/>
<dbReference type="FunFam" id="3.90.550.50:FF:000026">
    <property type="entry name" value="Glycoprotein-N-acetylgalactosamine 3-beta-galactosyltransferase 1"/>
    <property type="match status" value="1"/>
</dbReference>
<dbReference type="OMA" id="TYSAWNK"/>
<name>A0A7N0T7F0_KALFE</name>
<dbReference type="InterPro" id="IPR006740">
    <property type="entry name" value="DUF604"/>
</dbReference>
<sequence length="544" mass="62240">MRVDSSSNSSTAHSPRKPFGENLIVVGSPQLRRTRSGPRWRHTRTRTAVVAVLALLVSTTAWLSLIFSGTTTSCWHQFTHWEASRQGLHWISKRRFSPLPDSPESPAHSVSKYPTEYYNLSGNGDEKELLLKHIVFGIAGSSQLWKKRKEFVRMWWRPHEMRGYVWLEEQVVREDGDELLPPVMVSGDISRFRYTNPTGHPSGLRISRIATESYRLKLPHVRWFVLGDDDTIFNADNLVAVLSKYNAEEMVYIGSPSESHSANSYFSHSMAFGGGGIALSYPLAEALSVIHDDCIERYPKLYGSDDRLHACITELGVPLTKENGFHQWDIRGSAHGLLSSHPIAPFVSVHHIQAVEPFFPQLSFMEGLRLFTKAMKAQPMSFLQRSICYDHERRLTFSVSLGYVVQVYPEIVLPRELERSEQTYSAWNKIKNRNEFDFDIRPSTKSICKKPILFFLKRIERQENSTVGVYSKRVKRKDDLKRRVLCFPRQIPLLSVHDIEVLGIPPHKNWHLAPRRLCCSLNQTGEANLRISVRQCEKSAPSSV</sequence>
<keyword evidence="2" id="KW-0472">Membrane</keyword>
<evidence type="ECO:0000313" key="3">
    <source>
        <dbReference type="EnsemblPlants" id="Kaladp0024s0652.1.v1.1"/>
    </source>
</evidence>
<feature type="region of interest" description="Disordered" evidence="1">
    <location>
        <begin position="1"/>
        <end position="21"/>
    </location>
</feature>
<feature type="compositionally biased region" description="Polar residues" evidence="1">
    <location>
        <begin position="1"/>
        <end position="13"/>
    </location>
</feature>
<keyword evidence="2" id="KW-0812">Transmembrane</keyword>
<dbReference type="Gramene" id="Kaladp0024s0652.1.v1.1">
    <property type="protein sequence ID" value="Kaladp0024s0652.1.v1.1"/>
    <property type="gene ID" value="Kaladp0024s0652.v1.1"/>
</dbReference>
<reference evidence="3" key="1">
    <citation type="submission" date="2021-01" db="UniProtKB">
        <authorList>
            <consortium name="EnsemblPlants"/>
        </authorList>
    </citation>
    <scope>IDENTIFICATION</scope>
</reference>
<keyword evidence="4" id="KW-1185">Reference proteome</keyword>
<protein>
    <submittedName>
        <fullName evidence="3">Uncharacterized protein</fullName>
    </submittedName>
</protein>
<accession>A0A7N0T7F0</accession>
<evidence type="ECO:0000256" key="1">
    <source>
        <dbReference type="SAM" id="MobiDB-lite"/>
    </source>
</evidence>
<evidence type="ECO:0000313" key="4">
    <source>
        <dbReference type="Proteomes" id="UP000594263"/>
    </source>
</evidence>
<dbReference type="Pfam" id="PF04646">
    <property type="entry name" value="DUF604"/>
    <property type="match status" value="1"/>
</dbReference>